<dbReference type="InterPro" id="IPR009078">
    <property type="entry name" value="Ferritin-like_SF"/>
</dbReference>
<dbReference type="InterPro" id="IPR002177">
    <property type="entry name" value="DPS_DNA-bd"/>
</dbReference>
<comment type="similarity">
    <text evidence="1 2">Belongs to the Dps family.</text>
</comment>
<dbReference type="InterPro" id="IPR008331">
    <property type="entry name" value="Ferritin_DPS_dom"/>
</dbReference>
<sequence>MATTASVLKPKAKDEQFDIGLTTAYRETMSADLSSILADTYQLLIKSHIYHWNVVGPLFKPLHELTEEHYNTLFKATDVIAERIRALGHLAPAKLGDAAKFSPKAADVNHTSAADMVADLISDHESAVRMMRTAASNADENDDMVTADMLTARLTFHEKALWMLRAIISQ</sequence>
<dbReference type="InterPro" id="IPR012347">
    <property type="entry name" value="Ferritin-like"/>
</dbReference>
<evidence type="ECO:0000313" key="5">
    <source>
        <dbReference type="Proteomes" id="UP000182661"/>
    </source>
</evidence>
<evidence type="ECO:0000256" key="1">
    <source>
        <dbReference type="ARBA" id="ARBA00009497"/>
    </source>
</evidence>
<dbReference type="GO" id="GO:0016722">
    <property type="term" value="F:oxidoreductase activity, acting on metal ions"/>
    <property type="evidence" value="ECO:0007669"/>
    <property type="project" value="InterPro"/>
</dbReference>
<dbReference type="OrthoDB" id="9797687at2"/>
<dbReference type="GO" id="GO:0008199">
    <property type="term" value="F:ferric iron binding"/>
    <property type="evidence" value="ECO:0007669"/>
    <property type="project" value="InterPro"/>
</dbReference>
<reference evidence="4 5" key="1">
    <citation type="submission" date="2016-02" db="EMBL/GenBank/DDBJ databases">
        <title>Genome sequencing of a beta-galactosidase producing bacteria Rhizobium sp. 59.</title>
        <authorList>
            <person name="Wang D."/>
            <person name="Kot W."/>
            <person name="Qin Y."/>
            <person name="Hansen L."/>
            <person name="Naqvi K."/>
            <person name="Rensing C."/>
        </authorList>
    </citation>
    <scope>NUCLEOTIDE SEQUENCE [LARGE SCALE GENOMIC DNA]</scope>
    <source>
        <strain evidence="4 5">59</strain>
    </source>
</reference>
<dbReference type="CDD" id="cd01043">
    <property type="entry name" value="DPS"/>
    <property type="match status" value="1"/>
</dbReference>
<accession>A0A657LTW6</accession>
<dbReference type="PRINTS" id="PR01346">
    <property type="entry name" value="HELNAPAPROT"/>
</dbReference>
<dbReference type="PANTHER" id="PTHR42932:SF3">
    <property type="entry name" value="DNA PROTECTION DURING STARVATION PROTEIN"/>
    <property type="match status" value="1"/>
</dbReference>
<dbReference type="RefSeq" id="WP_071832657.1">
    <property type="nucleotide sequence ID" value="NZ_LSRP01000077.1"/>
</dbReference>
<name>A0A657LTW6_9HYPH</name>
<gene>
    <name evidence="4" type="ORF">AX760_15030</name>
</gene>
<comment type="caution">
    <text evidence="4">The sequence shown here is derived from an EMBL/GenBank/DDBJ whole genome shotgun (WGS) entry which is preliminary data.</text>
</comment>
<dbReference type="PANTHER" id="PTHR42932">
    <property type="entry name" value="GENERAL STRESS PROTEIN 20U"/>
    <property type="match status" value="1"/>
</dbReference>
<evidence type="ECO:0000256" key="2">
    <source>
        <dbReference type="RuleBase" id="RU003875"/>
    </source>
</evidence>
<dbReference type="PROSITE" id="PS00818">
    <property type="entry name" value="DPS_1"/>
    <property type="match status" value="1"/>
</dbReference>
<organism evidence="4 5">
    <name type="scientific">Pararhizobium antarcticum</name>
    <dbReference type="NCBI Taxonomy" id="1798805"/>
    <lineage>
        <taxon>Bacteria</taxon>
        <taxon>Pseudomonadati</taxon>
        <taxon>Pseudomonadota</taxon>
        <taxon>Alphaproteobacteria</taxon>
        <taxon>Hyphomicrobiales</taxon>
        <taxon>Rhizobiaceae</taxon>
        <taxon>Rhizobium/Agrobacterium group</taxon>
        <taxon>Pararhizobium</taxon>
    </lineage>
</organism>
<feature type="domain" description="Ferritin/DPS" evidence="3">
    <location>
        <begin position="33"/>
        <end position="169"/>
    </location>
</feature>
<protein>
    <submittedName>
        <fullName evidence="4">DNA starvation/stationary phase protection protein</fullName>
    </submittedName>
</protein>
<evidence type="ECO:0000259" key="3">
    <source>
        <dbReference type="Pfam" id="PF00210"/>
    </source>
</evidence>
<dbReference type="Pfam" id="PF00210">
    <property type="entry name" value="Ferritin"/>
    <property type="match status" value="1"/>
</dbReference>
<evidence type="ECO:0000313" key="4">
    <source>
        <dbReference type="EMBL" id="OJF98278.1"/>
    </source>
</evidence>
<dbReference type="AlphaFoldDB" id="A0A657LTW6"/>
<keyword evidence="5" id="KW-1185">Reference proteome</keyword>
<dbReference type="Gene3D" id="1.20.1260.10">
    <property type="match status" value="1"/>
</dbReference>
<dbReference type="Proteomes" id="UP000182661">
    <property type="component" value="Unassembled WGS sequence"/>
</dbReference>
<dbReference type="EMBL" id="LSRP01000077">
    <property type="protein sequence ID" value="OJF98278.1"/>
    <property type="molecule type" value="Genomic_DNA"/>
</dbReference>
<dbReference type="InterPro" id="IPR023188">
    <property type="entry name" value="DPS_DNA-bd_CS"/>
</dbReference>
<dbReference type="SUPFAM" id="SSF47240">
    <property type="entry name" value="Ferritin-like"/>
    <property type="match status" value="1"/>
</dbReference>
<dbReference type="PIRSF" id="PIRSF005900">
    <property type="entry name" value="Dps"/>
    <property type="match status" value="1"/>
</dbReference>
<proteinExistence type="inferred from homology"/>